<evidence type="ECO:0000313" key="2">
    <source>
        <dbReference type="Proteomes" id="UP000249723"/>
    </source>
</evidence>
<sequence>MATSTTTRRYSLAQSIPAHVFNRIVAHLYELTPDEKCAAIGSFARVCRAWEDHSYRHIVLRGSIPNHSVAMLFLESNEAPVRNRFSATLLVLELQPLDPKYKPKQDRTWAIKVRDSRFDSHAHRDTICGTCKAVICSVERLKAIRGELVEFEVTGGPALRRRPRSLPATRLVLPNLLEWSFVEPVSAAILKLMFNRFDTPALESVWITFIEKDLARDALDAPLRRFFSANGAHLTRLTLGCLADLNSIQTENLAHILRRGLSHCQALDMLVLAFGNTSFKSIVASIPASIPLRRLTIQVRVQTREKYVSVRSAKEAVEMLALPSLARLEVLKIEQVMVVSAVLYNLLLNPDYASVFPLVIPFGAVEHYQFLLKSHWDPLRQLCERRHIELGLSVLPQDDSHSPEHVIADAMSRLGIA</sequence>
<protein>
    <submittedName>
        <fullName evidence="1">BZ3500_MvSof-1268-A1-R1_Chr11-1g03129 protein</fullName>
    </submittedName>
</protein>
<dbReference type="Proteomes" id="UP000249723">
    <property type="component" value="Unassembled WGS sequence"/>
</dbReference>
<accession>A0A2X0LD56</accession>
<dbReference type="EMBL" id="FMWP01000138">
    <property type="protein sequence ID" value="SDA03689.1"/>
    <property type="molecule type" value="Genomic_DNA"/>
</dbReference>
<dbReference type="OrthoDB" id="2539234at2759"/>
<gene>
    <name evidence="1" type="ORF">BZ3500_MVSOF-1268-A1-R1_CHR11-1G03129</name>
</gene>
<proteinExistence type="predicted"/>
<name>A0A2X0LD56_9BASI</name>
<reference evidence="2" key="1">
    <citation type="submission" date="2016-10" db="EMBL/GenBank/DDBJ databases">
        <authorList>
            <person name="Jeantristanb JTB J.-T."/>
            <person name="Ricardo R."/>
        </authorList>
    </citation>
    <scope>NUCLEOTIDE SEQUENCE [LARGE SCALE GENOMIC DNA]</scope>
</reference>
<evidence type="ECO:0000313" key="1">
    <source>
        <dbReference type="EMBL" id="SDA03689.1"/>
    </source>
</evidence>
<keyword evidence="2" id="KW-1185">Reference proteome</keyword>
<dbReference type="AlphaFoldDB" id="A0A2X0LD56"/>
<organism evidence="1 2">
    <name type="scientific">Microbotryum saponariae</name>
    <dbReference type="NCBI Taxonomy" id="289078"/>
    <lineage>
        <taxon>Eukaryota</taxon>
        <taxon>Fungi</taxon>
        <taxon>Dikarya</taxon>
        <taxon>Basidiomycota</taxon>
        <taxon>Pucciniomycotina</taxon>
        <taxon>Microbotryomycetes</taxon>
        <taxon>Microbotryales</taxon>
        <taxon>Microbotryaceae</taxon>
        <taxon>Microbotryum</taxon>
    </lineage>
</organism>